<dbReference type="EMBL" id="GBRH01160600">
    <property type="protein sequence ID" value="JAE37296.1"/>
    <property type="molecule type" value="Transcribed_RNA"/>
</dbReference>
<reference evidence="1" key="2">
    <citation type="journal article" date="2015" name="Data Brief">
        <title>Shoot transcriptome of the giant reed, Arundo donax.</title>
        <authorList>
            <person name="Barrero R.A."/>
            <person name="Guerrero F.D."/>
            <person name="Moolhuijzen P."/>
            <person name="Goolsby J.A."/>
            <person name="Tidwell J."/>
            <person name="Bellgard S.E."/>
            <person name="Bellgard M.I."/>
        </authorList>
    </citation>
    <scope>NUCLEOTIDE SEQUENCE</scope>
    <source>
        <tissue evidence="1">Shoot tissue taken approximately 20 cm above the soil surface</tissue>
    </source>
</reference>
<sequence>MVRQSQSPHVTTANFPAPAAASHALCMASASESSTPASTWCCWMAVSSVQ</sequence>
<evidence type="ECO:0000313" key="1">
    <source>
        <dbReference type="EMBL" id="JAE37296.1"/>
    </source>
</evidence>
<reference evidence="1" key="1">
    <citation type="submission" date="2014-09" db="EMBL/GenBank/DDBJ databases">
        <authorList>
            <person name="Magalhaes I.L.F."/>
            <person name="Oliveira U."/>
            <person name="Santos F.R."/>
            <person name="Vidigal T.H.D.A."/>
            <person name="Brescovit A.D."/>
            <person name="Santos A.J."/>
        </authorList>
    </citation>
    <scope>NUCLEOTIDE SEQUENCE</scope>
    <source>
        <tissue evidence="1">Shoot tissue taken approximately 20 cm above the soil surface</tissue>
    </source>
</reference>
<protein>
    <submittedName>
        <fullName evidence="1">Uncharacterized protein</fullName>
    </submittedName>
</protein>
<organism evidence="1">
    <name type="scientific">Arundo donax</name>
    <name type="common">Giant reed</name>
    <name type="synonym">Donax arundinaceus</name>
    <dbReference type="NCBI Taxonomy" id="35708"/>
    <lineage>
        <taxon>Eukaryota</taxon>
        <taxon>Viridiplantae</taxon>
        <taxon>Streptophyta</taxon>
        <taxon>Embryophyta</taxon>
        <taxon>Tracheophyta</taxon>
        <taxon>Spermatophyta</taxon>
        <taxon>Magnoliopsida</taxon>
        <taxon>Liliopsida</taxon>
        <taxon>Poales</taxon>
        <taxon>Poaceae</taxon>
        <taxon>PACMAD clade</taxon>
        <taxon>Arundinoideae</taxon>
        <taxon>Arundineae</taxon>
        <taxon>Arundo</taxon>
    </lineage>
</organism>
<proteinExistence type="predicted"/>
<dbReference type="AlphaFoldDB" id="A0A0A9HQX1"/>
<name>A0A0A9HQX1_ARUDO</name>
<accession>A0A0A9HQX1</accession>